<dbReference type="Gene3D" id="3.40.390.10">
    <property type="entry name" value="Collagenase (Catalytic Domain)"/>
    <property type="match status" value="1"/>
</dbReference>
<dbReference type="EMBL" id="CAJMXA010003538">
    <property type="protein sequence ID" value="CAE6501654.1"/>
    <property type="molecule type" value="Genomic_DNA"/>
</dbReference>
<dbReference type="Pfam" id="PF14521">
    <property type="entry name" value="Aspzincin_M35"/>
    <property type="match status" value="1"/>
</dbReference>
<organism evidence="10 11">
    <name type="scientific">Rhizoctonia solani</name>
    <dbReference type="NCBI Taxonomy" id="456999"/>
    <lineage>
        <taxon>Eukaryota</taxon>
        <taxon>Fungi</taxon>
        <taxon>Dikarya</taxon>
        <taxon>Basidiomycota</taxon>
        <taxon>Agaricomycotina</taxon>
        <taxon>Agaricomycetes</taxon>
        <taxon>Cantharellales</taxon>
        <taxon>Ceratobasidiaceae</taxon>
        <taxon>Rhizoctonia</taxon>
    </lineage>
</organism>
<protein>
    <recommendedName>
        <fullName evidence="9">Lysine-specific metallo-endopeptidase domain-containing protein</fullName>
    </recommendedName>
</protein>
<dbReference type="InterPro" id="IPR050414">
    <property type="entry name" value="Fungal_M35_metalloproteases"/>
</dbReference>
<keyword evidence="6" id="KW-0862">Zinc</keyword>
<evidence type="ECO:0000256" key="5">
    <source>
        <dbReference type="ARBA" id="ARBA00022801"/>
    </source>
</evidence>
<dbReference type="GO" id="GO:0004222">
    <property type="term" value="F:metalloendopeptidase activity"/>
    <property type="evidence" value="ECO:0007669"/>
    <property type="project" value="InterPro"/>
</dbReference>
<dbReference type="SUPFAM" id="SSF55486">
    <property type="entry name" value="Metalloproteases ('zincins'), catalytic domain"/>
    <property type="match status" value="1"/>
</dbReference>
<keyword evidence="7" id="KW-0482">Metalloprotease</keyword>
<keyword evidence="4" id="KW-0479">Metal-binding</keyword>
<evidence type="ECO:0000256" key="3">
    <source>
        <dbReference type="ARBA" id="ARBA00022670"/>
    </source>
</evidence>
<evidence type="ECO:0000259" key="9">
    <source>
        <dbReference type="SMART" id="SM01351"/>
    </source>
</evidence>
<gene>
    <name evidence="10" type="ORF">RDB_LOCUS113434</name>
</gene>
<dbReference type="InterPro" id="IPR029463">
    <property type="entry name" value="Lys_MEP"/>
</dbReference>
<feature type="domain" description="Lysine-specific metallo-endopeptidase" evidence="9">
    <location>
        <begin position="225"/>
        <end position="363"/>
    </location>
</feature>
<evidence type="ECO:0000313" key="10">
    <source>
        <dbReference type="EMBL" id="CAE6501654.1"/>
    </source>
</evidence>
<keyword evidence="5" id="KW-0378">Hydrolase</keyword>
<evidence type="ECO:0000256" key="7">
    <source>
        <dbReference type="ARBA" id="ARBA00023049"/>
    </source>
</evidence>
<dbReference type="PANTHER" id="PTHR37016">
    <property type="match status" value="1"/>
</dbReference>
<evidence type="ECO:0000256" key="8">
    <source>
        <dbReference type="SAM" id="SignalP"/>
    </source>
</evidence>
<reference evidence="10" key="1">
    <citation type="submission" date="2021-01" db="EMBL/GenBank/DDBJ databases">
        <authorList>
            <person name="Kaushik A."/>
        </authorList>
    </citation>
    <scope>NUCLEOTIDE SEQUENCE</scope>
    <source>
        <strain evidence="10">AG6-10EEA</strain>
    </source>
</reference>
<keyword evidence="3" id="KW-0645">Protease</keyword>
<feature type="chain" id="PRO_5034447028" description="Lysine-specific metallo-endopeptidase domain-containing protein" evidence="8">
    <location>
        <begin position="19"/>
        <end position="369"/>
    </location>
</feature>
<feature type="signal peptide" evidence="8">
    <location>
        <begin position="1"/>
        <end position="18"/>
    </location>
</feature>
<evidence type="ECO:0000256" key="2">
    <source>
        <dbReference type="ARBA" id="ARBA00010279"/>
    </source>
</evidence>
<comment type="similarity">
    <text evidence="2">Belongs to the peptidase M35 family.</text>
</comment>
<dbReference type="Proteomes" id="UP000663853">
    <property type="component" value="Unassembled WGS sequence"/>
</dbReference>
<accession>A0A8H3CV47</accession>
<evidence type="ECO:0000256" key="4">
    <source>
        <dbReference type="ARBA" id="ARBA00022723"/>
    </source>
</evidence>
<keyword evidence="8" id="KW-0732">Signal</keyword>
<comment type="cofactor">
    <cofactor evidence="1">
        <name>Zn(2+)</name>
        <dbReference type="ChEBI" id="CHEBI:29105"/>
    </cofactor>
</comment>
<dbReference type="Gene3D" id="2.60.40.2970">
    <property type="match status" value="1"/>
</dbReference>
<dbReference type="GO" id="GO:0006508">
    <property type="term" value="P:proteolysis"/>
    <property type="evidence" value="ECO:0007669"/>
    <property type="project" value="UniProtKB-KW"/>
</dbReference>
<evidence type="ECO:0000256" key="6">
    <source>
        <dbReference type="ARBA" id="ARBA00022833"/>
    </source>
</evidence>
<dbReference type="AlphaFoldDB" id="A0A8H3CV47"/>
<dbReference type="InterPro" id="IPR024079">
    <property type="entry name" value="MetalloPept_cat_dom_sf"/>
</dbReference>
<proteinExistence type="inferred from homology"/>
<dbReference type="GO" id="GO:0046872">
    <property type="term" value="F:metal ion binding"/>
    <property type="evidence" value="ECO:0007669"/>
    <property type="project" value="UniProtKB-KW"/>
</dbReference>
<evidence type="ECO:0000313" key="11">
    <source>
        <dbReference type="Proteomes" id="UP000663853"/>
    </source>
</evidence>
<dbReference type="PANTHER" id="PTHR37016:SF3">
    <property type="entry name" value="NEUTRAL PROTEASE 2-RELATED"/>
    <property type="match status" value="1"/>
</dbReference>
<evidence type="ECO:0000256" key="1">
    <source>
        <dbReference type="ARBA" id="ARBA00001947"/>
    </source>
</evidence>
<sequence length="369" mass="38890">MNAAATALLFSLLAQASAAPGLSLDVVGTLTALNPVSVQFLITLILAPSSVVDVDGLTVKATLKNTGDVILKAILSKANTNTFSISSASGTPNFTGLKVKYVPSQAARSNEGSAFTVLAPGETIEIDHDLAGAYNFTRCGEGSYNFSASDLFNYVDESGELKTIEASTNSHQLKIAGKLATPSRYARASTVSKRAVSFTGCSADQQSQIKEAAAASDAMVANANTYLSGLTSGKPRYTTWFGTFDQSRYNTVASHFKNIGTDATSINYDCTDCLTHPSMDYPNTYAYVDPGVPSKIYLCGAFWNAPTTGTDSKAGTIVHENSHFTANGAAEDHVYGQSDAQALAQSNPAWAVMNADSHEYFVENNPALS</sequence>
<comment type="caution">
    <text evidence="10">The sequence shown here is derived from an EMBL/GenBank/DDBJ whole genome shotgun (WGS) entry which is preliminary data.</text>
</comment>
<dbReference type="SMART" id="SM01351">
    <property type="entry name" value="Aspzincin_M35"/>
    <property type="match status" value="1"/>
</dbReference>
<name>A0A8H3CV47_9AGAM</name>